<evidence type="ECO:0000313" key="13">
    <source>
        <dbReference type="EMBL" id="CAK8683492.1"/>
    </source>
</evidence>
<gene>
    <name evidence="13" type="ORF">CVLEPA_LOCUS14561</name>
</gene>
<keyword evidence="8" id="KW-0325">Glycoprotein</keyword>
<evidence type="ECO:0000256" key="3">
    <source>
        <dbReference type="ARBA" id="ARBA00022473"/>
    </source>
</evidence>
<evidence type="ECO:0000256" key="4">
    <source>
        <dbReference type="ARBA" id="ARBA00022525"/>
    </source>
</evidence>
<dbReference type="SMART" id="SM00097">
    <property type="entry name" value="WNT1"/>
    <property type="match status" value="1"/>
</dbReference>
<feature type="transmembrane region" description="Helical" evidence="12">
    <location>
        <begin position="12"/>
        <end position="32"/>
    </location>
</feature>
<comment type="subcellular location">
    <subcellularLocation>
        <location evidence="1 11">Secreted</location>
        <location evidence="1 11">Extracellular space</location>
        <location evidence="1 11">Extracellular matrix</location>
    </subcellularLocation>
</comment>
<organism evidence="13 14">
    <name type="scientific">Clavelina lepadiformis</name>
    <name type="common">Light-bulb sea squirt</name>
    <name type="synonym">Ascidia lepadiformis</name>
    <dbReference type="NCBI Taxonomy" id="159417"/>
    <lineage>
        <taxon>Eukaryota</taxon>
        <taxon>Metazoa</taxon>
        <taxon>Chordata</taxon>
        <taxon>Tunicata</taxon>
        <taxon>Ascidiacea</taxon>
        <taxon>Aplousobranchia</taxon>
        <taxon>Clavelinidae</taxon>
        <taxon>Clavelina</taxon>
    </lineage>
</organism>
<dbReference type="PANTHER" id="PTHR12027">
    <property type="entry name" value="WNT RELATED"/>
    <property type="match status" value="1"/>
</dbReference>
<dbReference type="InterPro" id="IPR018161">
    <property type="entry name" value="Wnt_CS"/>
</dbReference>
<dbReference type="InterPro" id="IPR005817">
    <property type="entry name" value="Wnt"/>
</dbReference>
<comment type="caution">
    <text evidence="13">The sequence shown here is derived from an EMBL/GenBank/DDBJ whole genome shotgun (WGS) entry which is preliminary data.</text>
</comment>
<keyword evidence="9" id="KW-0449">Lipoprotein</keyword>
<keyword evidence="6 11" id="KW-0879">Wnt signaling pathway</keyword>
<keyword evidence="12" id="KW-0812">Transmembrane</keyword>
<keyword evidence="14" id="KW-1185">Reference proteome</keyword>
<name>A0ABP0FV75_CLALP</name>
<keyword evidence="12" id="KW-1133">Transmembrane helix</keyword>
<evidence type="ECO:0000256" key="1">
    <source>
        <dbReference type="ARBA" id="ARBA00004498"/>
    </source>
</evidence>
<evidence type="ECO:0000256" key="11">
    <source>
        <dbReference type="RuleBase" id="RU003500"/>
    </source>
</evidence>
<keyword evidence="7" id="KW-1015">Disulfide bond</keyword>
<accession>A0ABP0FV75</accession>
<evidence type="ECO:0000256" key="8">
    <source>
        <dbReference type="ARBA" id="ARBA00023180"/>
    </source>
</evidence>
<evidence type="ECO:0000313" key="14">
    <source>
        <dbReference type="Proteomes" id="UP001642483"/>
    </source>
</evidence>
<keyword evidence="5" id="KW-0272">Extracellular matrix</keyword>
<protein>
    <recommendedName>
        <fullName evidence="11">Protein Wnt</fullName>
    </recommendedName>
</protein>
<reference evidence="13 14" key="1">
    <citation type="submission" date="2024-02" db="EMBL/GenBank/DDBJ databases">
        <authorList>
            <person name="Daric V."/>
            <person name="Darras S."/>
        </authorList>
    </citation>
    <scope>NUCLEOTIDE SEQUENCE [LARGE SCALE GENOMIC DNA]</scope>
</reference>
<sequence length="360" mass="41193">MKIHKKNRLSILLTYFIWSWSALLTSATWWLFTVPSIEEFRKERADVDAKQYCDSLRLMTPSQSEFCLRHPTLMQKVSEGLQNGVRECQYQFRNSRWNCSIYPAAPKYHAFKPIIRSSNREAAYIHSIFAASVSYEVTRACSSGDVPEECGCAKIGKRTDSNHWGGCSDNIRFGDSISKEFFTESKPNSAKARLTLHNGEAGRRTIRANNRVVCKCHGLSGACTQNVCWRAMPRLRNVSRILKEKFDGAVAVKPRVKPGKKLRPAQKDHVNPTANDLVYIRKKRETDYCEKNLRLGSYGTRGRLCNETSQGTDGCGIMCCDRGFERQRIVKQTKCNCTFEWCCKVKCQECREELLQTFCV</sequence>
<dbReference type="PANTHER" id="PTHR12027:SF77">
    <property type="entry name" value="PROTEIN WNT-5"/>
    <property type="match status" value="1"/>
</dbReference>
<dbReference type="PROSITE" id="PS00246">
    <property type="entry name" value="WNT1"/>
    <property type="match status" value="1"/>
</dbReference>
<keyword evidence="4" id="KW-0964">Secreted</keyword>
<dbReference type="Proteomes" id="UP001642483">
    <property type="component" value="Unassembled WGS sequence"/>
</dbReference>
<keyword evidence="3 11" id="KW-0217">Developmental protein</keyword>
<proteinExistence type="inferred from homology"/>
<keyword evidence="12" id="KW-0472">Membrane</keyword>
<evidence type="ECO:0000256" key="7">
    <source>
        <dbReference type="ARBA" id="ARBA00023157"/>
    </source>
</evidence>
<dbReference type="EMBL" id="CAWYQH010000097">
    <property type="protein sequence ID" value="CAK8683492.1"/>
    <property type="molecule type" value="Genomic_DNA"/>
</dbReference>
<evidence type="ECO:0000256" key="5">
    <source>
        <dbReference type="ARBA" id="ARBA00022530"/>
    </source>
</evidence>
<dbReference type="Gene3D" id="3.30.2460.20">
    <property type="match status" value="1"/>
</dbReference>
<evidence type="ECO:0000256" key="2">
    <source>
        <dbReference type="ARBA" id="ARBA00005683"/>
    </source>
</evidence>
<evidence type="ECO:0000256" key="10">
    <source>
        <dbReference type="ARBA" id="ARBA00037729"/>
    </source>
</evidence>
<dbReference type="PRINTS" id="PR01349">
    <property type="entry name" value="WNTPROTEIN"/>
</dbReference>
<dbReference type="Pfam" id="PF00110">
    <property type="entry name" value="wnt"/>
    <property type="match status" value="1"/>
</dbReference>
<dbReference type="InterPro" id="IPR043158">
    <property type="entry name" value="Wnt_C"/>
</dbReference>
<evidence type="ECO:0000256" key="9">
    <source>
        <dbReference type="ARBA" id="ARBA00023288"/>
    </source>
</evidence>
<comment type="function">
    <text evidence="10">Ligand for members of the frizzled family of seven transmembrane receptors. Probable developmental protein. May be a signaling molecule which affects the development of discrete regions of tissues. Is likely to signal over only few cell diameters.</text>
</comment>
<evidence type="ECO:0000256" key="12">
    <source>
        <dbReference type="SAM" id="Phobius"/>
    </source>
</evidence>
<comment type="similarity">
    <text evidence="2 11">Belongs to the Wnt family.</text>
</comment>
<evidence type="ECO:0000256" key="6">
    <source>
        <dbReference type="ARBA" id="ARBA00022687"/>
    </source>
</evidence>